<gene>
    <name evidence="10" type="primary">tyrp1</name>
    <name evidence="10" type="ORF">CSEC_1165</name>
</gene>
<dbReference type="OrthoDB" id="18749at2"/>
<keyword evidence="11" id="KW-1185">Reference proteome</keyword>
<feature type="transmembrane region" description="Helical" evidence="9">
    <location>
        <begin position="315"/>
        <end position="335"/>
    </location>
</feature>
<protein>
    <submittedName>
        <fullName evidence="10">Tryptophan/tyrosine permease</fullName>
    </submittedName>
</protein>
<evidence type="ECO:0000256" key="4">
    <source>
        <dbReference type="ARBA" id="ARBA00022519"/>
    </source>
</evidence>
<dbReference type="STRING" id="1437425.CSEC_1165"/>
<name>A0A090DZ79_9BACT</name>
<dbReference type="eggNOG" id="COG0814">
    <property type="taxonomic scope" value="Bacteria"/>
</dbReference>
<dbReference type="GO" id="GO:0003333">
    <property type="term" value="P:amino acid transmembrane transport"/>
    <property type="evidence" value="ECO:0007669"/>
    <property type="project" value="InterPro"/>
</dbReference>
<keyword evidence="2" id="KW-0813">Transport</keyword>
<reference evidence="10" key="2">
    <citation type="submission" date="2014-09" db="EMBL/GenBank/DDBJ databases">
        <title>Criblamydia sequanensis harbors a mega-plasmid encoding arsenite resistance.</title>
        <authorList>
            <person name="Bertelli C."/>
            <person name="Goesmann A."/>
            <person name="Greub G."/>
        </authorList>
    </citation>
    <scope>NUCLEOTIDE SEQUENCE [LARGE SCALE GENOMIC DNA]</scope>
    <source>
        <strain evidence="10">CRIB-18</strain>
    </source>
</reference>
<evidence type="ECO:0000256" key="9">
    <source>
        <dbReference type="SAM" id="Phobius"/>
    </source>
</evidence>
<sequence>MSNTNVIIQKASLLPAMFLVAGCCVGGGMLALPVASGASGLFPSLFMMSLCWIGMTLSALLLVEASLWMEEEAHVITITSRLLGPVFKVIAWVLFLYISYASEVAYAAGGGLQTANWLNSLFGLNLTKDFGTVLITVIFTTVIVFGGRVVGRVNSILFTSLIGAYFLLISFGADEVKPELLLKSNWSKSYLAIPLLLTAFSFQTMVPSLTPILKRQTKALKLSIIGGTTIALIIYAIWQMLILGIVPAEGPNGLIEANKLSLPATEFLYEHVSGKWVVPVANYFAFFAIITSYLAMGLGLFDFLSDGLKIPKKGWGNLILCLLIIVPTSIFATQFERAFMVAMETSGGYGDTILNGMIPVLLIWVGRYKKGYNHSSFRVPGGKPLLIGVFLFFMIALGIEVGIQTNLLGSGSHQAVEKIEIQTPPVVE</sequence>
<keyword evidence="6" id="KW-0029">Amino-acid transport</keyword>
<dbReference type="GO" id="GO:0015173">
    <property type="term" value="F:aromatic amino acid transmembrane transporter activity"/>
    <property type="evidence" value="ECO:0007669"/>
    <property type="project" value="InterPro"/>
</dbReference>
<feature type="transmembrane region" description="Helical" evidence="9">
    <location>
        <begin position="89"/>
        <end position="109"/>
    </location>
</feature>
<dbReference type="InterPro" id="IPR018227">
    <property type="entry name" value="Amino_acid_transport_2"/>
</dbReference>
<dbReference type="Gene3D" id="1.20.1740.10">
    <property type="entry name" value="Amino acid/polyamine transporter I"/>
    <property type="match status" value="1"/>
</dbReference>
<feature type="transmembrane region" description="Helical" evidence="9">
    <location>
        <begin position="222"/>
        <end position="246"/>
    </location>
</feature>
<feature type="transmembrane region" description="Helical" evidence="9">
    <location>
        <begin position="129"/>
        <end position="146"/>
    </location>
</feature>
<feature type="transmembrane region" description="Helical" evidence="9">
    <location>
        <begin position="385"/>
        <end position="403"/>
    </location>
</feature>
<feature type="transmembrane region" description="Helical" evidence="9">
    <location>
        <begin position="44"/>
        <end position="68"/>
    </location>
</feature>
<feature type="transmembrane region" description="Helical" evidence="9">
    <location>
        <begin position="153"/>
        <end position="171"/>
    </location>
</feature>
<dbReference type="EMBL" id="CCEJ010000004">
    <property type="protein sequence ID" value="CDR33989.1"/>
    <property type="molecule type" value="Genomic_DNA"/>
</dbReference>
<dbReference type="GO" id="GO:0005886">
    <property type="term" value="C:plasma membrane"/>
    <property type="evidence" value="ECO:0007669"/>
    <property type="project" value="UniProtKB-SubCell"/>
</dbReference>
<dbReference type="PANTHER" id="PTHR46997:SF2">
    <property type="entry name" value="TYROSINE-SPECIFIC TRANSPORT SYSTEM"/>
    <property type="match status" value="1"/>
</dbReference>
<feature type="transmembrane region" description="Helical" evidence="9">
    <location>
        <begin position="347"/>
        <end position="365"/>
    </location>
</feature>
<dbReference type="Pfam" id="PF03222">
    <property type="entry name" value="Trp_Tyr_perm"/>
    <property type="match status" value="1"/>
</dbReference>
<keyword evidence="4" id="KW-0997">Cell inner membrane</keyword>
<evidence type="ECO:0000256" key="3">
    <source>
        <dbReference type="ARBA" id="ARBA00022475"/>
    </source>
</evidence>
<keyword evidence="3" id="KW-1003">Cell membrane</keyword>
<evidence type="ECO:0000256" key="6">
    <source>
        <dbReference type="ARBA" id="ARBA00022970"/>
    </source>
</evidence>
<comment type="subcellular location">
    <subcellularLocation>
        <location evidence="1">Cell inner membrane</location>
        <topology evidence="1">Multi-pass membrane protein</topology>
    </subcellularLocation>
</comment>
<evidence type="ECO:0000256" key="1">
    <source>
        <dbReference type="ARBA" id="ARBA00004429"/>
    </source>
</evidence>
<evidence type="ECO:0000256" key="7">
    <source>
        <dbReference type="ARBA" id="ARBA00022989"/>
    </source>
</evidence>
<keyword evidence="7 9" id="KW-1133">Transmembrane helix</keyword>
<organism evidence="10 11">
    <name type="scientific">Candidatus Criblamydia sequanensis CRIB-18</name>
    <dbReference type="NCBI Taxonomy" id="1437425"/>
    <lineage>
        <taxon>Bacteria</taxon>
        <taxon>Pseudomonadati</taxon>
        <taxon>Chlamydiota</taxon>
        <taxon>Chlamydiia</taxon>
        <taxon>Parachlamydiales</taxon>
        <taxon>Candidatus Criblamydiaceae</taxon>
        <taxon>Candidatus Criblamydia</taxon>
    </lineage>
</organism>
<evidence type="ECO:0000256" key="8">
    <source>
        <dbReference type="ARBA" id="ARBA00023136"/>
    </source>
</evidence>
<keyword evidence="8 9" id="KW-0472">Membrane</keyword>
<feature type="transmembrane region" description="Helical" evidence="9">
    <location>
        <begin position="12"/>
        <end position="32"/>
    </location>
</feature>
<dbReference type="AlphaFoldDB" id="A0A090DZ79"/>
<dbReference type="InterPro" id="IPR013059">
    <property type="entry name" value="Trp_tyr_transpt"/>
</dbReference>
<dbReference type="RefSeq" id="WP_053331826.1">
    <property type="nucleotide sequence ID" value="NZ_CCEJ010000004.1"/>
</dbReference>
<evidence type="ECO:0000256" key="5">
    <source>
        <dbReference type="ARBA" id="ARBA00022692"/>
    </source>
</evidence>
<evidence type="ECO:0000256" key="2">
    <source>
        <dbReference type="ARBA" id="ARBA00022448"/>
    </source>
</evidence>
<feature type="transmembrane region" description="Helical" evidence="9">
    <location>
        <begin position="283"/>
        <end position="303"/>
    </location>
</feature>
<dbReference type="PRINTS" id="PR00166">
    <property type="entry name" value="AROAAPRMEASE"/>
</dbReference>
<proteinExistence type="predicted"/>
<keyword evidence="5 9" id="KW-0812">Transmembrane</keyword>
<feature type="transmembrane region" description="Helical" evidence="9">
    <location>
        <begin position="191"/>
        <end position="210"/>
    </location>
</feature>
<evidence type="ECO:0000313" key="11">
    <source>
        <dbReference type="Proteomes" id="UP000031552"/>
    </source>
</evidence>
<dbReference type="Proteomes" id="UP000031552">
    <property type="component" value="Unassembled WGS sequence"/>
</dbReference>
<evidence type="ECO:0000313" key="10">
    <source>
        <dbReference type="EMBL" id="CDR33989.1"/>
    </source>
</evidence>
<reference evidence="10" key="1">
    <citation type="submission" date="2013-12" db="EMBL/GenBank/DDBJ databases">
        <authorList>
            <person name="Linke B."/>
        </authorList>
    </citation>
    <scope>NUCLEOTIDE SEQUENCE [LARGE SCALE GENOMIC DNA]</scope>
    <source>
        <strain evidence="10">CRIB-18</strain>
    </source>
</reference>
<dbReference type="PANTHER" id="PTHR46997">
    <property type="entry name" value="LOW AFFINITY TRYPTOPHAN PERMEASE-RELATED"/>
    <property type="match status" value="1"/>
</dbReference>
<comment type="caution">
    <text evidence="10">The sequence shown here is derived from an EMBL/GenBank/DDBJ whole genome shotgun (WGS) entry which is preliminary data.</text>
</comment>
<accession>A0A090DZ79</accession>